<dbReference type="EMBL" id="JBHSKJ010000011">
    <property type="protein sequence ID" value="MFC5146986.1"/>
    <property type="molecule type" value="Genomic_DNA"/>
</dbReference>
<keyword evidence="4" id="KW-1185">Reference proteome</keyword>
<protein>
    <submittedName>
        <fullName evidence="3">Amino acid adenylation domain-containing protein</fullName>
    </submittedName>
</protein>
<dbReference type="InterPro" id="IPR042099">
    <property type="entry name" value="ANL_N_sf"/>
</dbReference>
<evidence type="ECO:0000313" key="4">
    <source>
        <dbReference type="Proteomes" id="UP001596222"/>
    </source>
</evidence>
<comment type="caution">
    <text evidence="3">The sequence shown here is derived from an EMBL/GenBank/DDBJ whole genome shotgun (WGS) entry which is preliminary data.</text>
</comment>
<reference evidence="4" key="1">
    <citation type="journal article" date="2019" name="Int. J. Syst. Evol. Microbiol.">
        <title>The Global Catalogue of Microorganisms (GCM) 10K type strain sequencing project: providing services to taxonomists for standard genome sequencing and annotation.</title>
        <authorList>
            <consortium name="The Broad Institute Genomics Platform"/>
            <consortium name="The Broad Institute Genome Sequencing Center for Infectious Disease"/>
            <person name="Wu L."/>
            <person name="Ma J."/>
        </authorList>
    </citation>
    <scope>NUCLEOTIDE SEQUENCE [LARGE SCALE GENOMIC DNA]</scope>
    <source>
        <strain evidence="4">CGMCC 4.1641</strain>
    </source>
</reference>
<dbReference type="CDD" id="cd05930">
    <property type="entry name" value="A_NRPS"/>
    <property type="match status" value="1"/>
</dbReference>
<dbReference type="PANTHER" id="PTHR45527:SF1">
    <property type="entry name" value="FATTY ACID SYNTHASE"/>
    <property type="match status" value="1"/>
</dbReference>
<evidence type="ECO:0000259" key="2">
    <source>
        <dbReference type="Pfam" id="PF00501"/>
    </source>
</evidence>
<gene>
    <name evidence="3" type="ORF">ACFPP6_20140</name>
</gene>
<dbReference type="InterPro" id="IPR020845">
    <property type="entry name" value="AMP-binding_CS"/>
</dbReference>
<dbReference type="Gene3D" id="3.40.50.12780">
    <property type="entry name" value="N-terminal domain of ligase-like"/>
    <property type="match status" value="1"/>
</dbReference>
<proteinExistence type="predicted"/>
<evidence type="ECO:0000256" key="1">
    <source>
        <dbReference type="SAM" id="MobiDB-lite"/>
    </source>
</evidence>
<dbReference type="SUPFAM" id="SSF56801">
    <property type="entry name" value="Acetyl-CoA synthetase-like"/>
    <property type="match status" value="1"/>
</dbReference>
<organism evidence="3 4">
    <name type="scientific">Streptomyces aureoversilis</name>
    <dbReference type="NCBI Taxonomy" id="67277"/>
    <lineage>
        <taxon>Bacteria</taxon>
        <taxon>Bacillati</taxon>
        <taxon>Actinomycetota</taxon>
        <taxon>Actinomycetes</taxon>
        <taxon>Kitasatosporales</taxon>
        <taxon>Streptomycetaceae</taxon>
        <taxon>Streptomyces</taxon>
    </lineage>
</organism>
<dbReference type="InterPro" id="IPR045851">
    <property type="entry name" value="AMP-bd_C_sf"/>
</dbReference>
<dbReference type="Gene3D" id="3.30.300.30">
    <property type="match status" value="1"/>
</dbReference>
<name>A0ABW0A1H7_9ACTN</name>
<sequence length="542" mass="56454">MSDLDDVRLDGLLAASARRHPSRPALTARGRTWTYAELDRAVGDLARQLRAAGLEAGDRVGVLAPKGPEAVLGIYAALRAGAVVAPLDVADPPVRTAHMVRGAGISLLLASDRSLEGCRRAAAEAGAGPEPEEGALDHGLNLVRTLAGADKPAPLPAPAGSGGYVLFTSGSTGRPKGVLLSHANVAHFALWAAAELGLTETDRVGSQAALTFDLTTFDLFSTAAAGACAVLMPDVLRAFPRDVVGWLHEQRITAFYAVPSLYQGMLERGGIAEDFPPSLRVAAFAGEPFAPRPLERYLRLLGDVPLYNLYGPTETNVCTYSRVPADWTADQEVTIGRAVDGDVVDVLGEDGLPTDGTGEIHVAGATVFQGYLQDGTLTDPTRTVRFRDGVARRAYATGDIGRITADGRVFLRGRGDTQVKRRGHRIDLLDVESAVLALPGVTAAAVVAKDGAHHGEIWAYVQGGGGGTGAAAAAETSSGFAEEVLAGLRGLLPLRMLPDRVVPAAALPLNARGKVDRRALAARTDGPLPPAPSTTPTEGARA</sequence>
<feature type="domain" description="AMP-dependent synthetase/ligase" evidence="2">
    <location>
        <begin position="14"/>
        <end position="372"/>
    </location>
</feature>
<feature type="region of interest" description="Disordered" evidence="1">
    <location>
        <begin position="520"/>
        <end position="542"/>
    </location>
</feature>
<dbReference type="PROSITE" id="PS00455">
    <property type="entry name" value="AMP_BINDING"/>
    <property type="match status" value="1"/>
</dbReference>
<dbReference type="Pfam" id="PF00501">
    <property type="entry name" value="AMP-binding"/>
    <property type="match status" value="1"/>
</dbReference>
<dbReference type="InterPro" id="IPR000873">
    <property type="entry name" value="AMP-dep_synth/lig_dom"/>
</dbReference>
<dbReference type="RefSeq" id="WP_382044134.1">
    <property type="nucleotide sequence ID" value="NZ_JBHSKJ010000011.1"/>
</dbReference>
<evidence type="ECO:0000313" key="3">
    <source>
        <dbReference type="EMBL" id="MFC5146986.1"/>
    </source>
</evidence>
<dbReference type="Proteomes" id="UP001596222">
    <property type="component" value="Unassembled WGS sequence"/>
</dbReference>
<accession>A0ABW0A1H7</accession>
<dbReference type="PANTHER" id="PTHR45527">
    <property type="entry name" value="NONRIBOSOMAL PEPTIDE SYNTHETASE"/>
    <property type="match status" value="1"/>
</dbReference>